<comment type="cofactor">
    <cofactor evidence="1">
        <name>Cu(2+)</name>
        <dbReference type="ChEBI" id="CHEBI:29036"/>
    </cofactor>
</comment>
<keyword evidence="5 16" id="KW-0732">Signal</keyword>
<dbReference type="GO" id="GO:0005576">
    <property type="term" value="C:extracellular region"/>
    <property type="evidence" value="ECO:0007669"/>
    <property type="project" value="UniProtKB-SubCell"/>
</dbReference>
<accession>S3CTG0</accession>
<name>S3CTG0_OPHP1</name>
<evidence type="ECO:0000256" key="8">
    <source>
        <dbReference type="ARBA" id="ARBA00023008"/>
    </source>
</evidence>
<dbReference type="STRING" id="1262450.S3CTG0"/>
<evidence type="ECO:0000256" key="15">
    <source>
        <dbReference type="ARBA" id="ARBA00047174"/>
    </source>
</evidence>
<dbReference type="InterPro" id="IPR005103">
    <property type="entry name" value="AA9_LPMO"/>
</dbReference>
<dbReference type="Gene3D" id="2.70.50.70">
    <property type="match status" value="1"/>
</dbReference>
<keyword evidence="7" id="KW-0560">Oxidoreductase</keyword>
<dbReference type="GO" id="GO:0046872">
    <property type="term" value="F:metal ion binding"/>
    <property type="evidence" value="ECO:0007669"/>
    <property type="project" value="UniProtKB-KW"/>
</dbReference>
<dbReference type="OMA" id="ANWCGKP"/>
<keyword evidence="9" id="KW-0503">Monooxygenase</keyword>
<evidence type="ECO:0000256" key="13">
    <source>
        <dbReference type="ARBA" id="ARBA00044502"/>
    </source>
</evidence>
<evidence type="ECO:0000256" key="5">
    <source>
        <dbReference type="ARBA" id="ARBA00022729"/>
    </source>
</evidence>
<evidence type="ECO:0000313" key="18">
    <source>
        <dbReference type="EMBL" id="EPE09983.1"/>
    </source>
</evidence>
<comment type="catalytic activity">
    <reaction evidence="14">
        <text>[(1-&gt;4)-beta-D-glucosyl]n+m + reduced acceptor + O2 = 4-dehydro-beta-D-glucosyl-[(1-&gt;4)-beta-D-glucosyl]n-1 + [(1-&gt;4)-beta-D-glucosyl]m + acceptor + H2O.</text>
        <dbReference type="EC" id="1.14.99.56"/>
    </reaction>
</comment>
<evidence type="ECO:0000256" key="14">
    <source>
        <dbReference type="ARBA" id="ARBA00045077"/>
    </source>
</evidence>
<evidence type="ECO:0000256" key="7">
    <source>
        <dbReference type="ARBA" id="ARBA00023002"/>
    </source>
</evidence>
<feature type="chain" id="PRO_5004507475" description="lytic cellulose monooxygenase (C4-dehydrogenating)" evidence="16">
    <location>
        <begin position="23"/>
        <end position="384"/>
    </location>
</feature>
<feature type="signal peptide" evidence="16">
    <location>
        <begin position="1"/>
        <end position="22"/>
    </location>
</feature>
<dbReference type="Pfam" id="PF03443">
    <property type="entry name" value="AA9"/>
    <property type="match status" value="1"/>
</dbReference>
<dbReference type="AlphaFoldDB" id="S3CTG0"/>
<feature type="domain" description="Auxiliary Activity family 9 catalytic" evidence="17">
    <location>
        <begin position="23"/>
        <end position="259"/>
    </location>
</feature>
<organism evidence="18 19">
    <name type="scientific">Ophiostoma piceae (strain UAMH 11346)</name>
    <name type="common">Sap stain fungus</name>
    <dbReference type="NCBI Taxonomy" id="1262450"/>
    <lineage>
        <taxon>Eukaryota</taxon>
        <taxon>Fungi</taxon>
        <taxon>Dikarya</taxon>
        <taxon>Ascomycota</taxon>
        <taxon>Pezizomycotina</taxon>
        <taxon>Sordariomycetes</taxon>
        <taxon>Sordariomycetidae</taxon>
        <taxon>Ophiostomatales</taxon>
        <taxon>Ophiostomataceae</taxon>
        <taxon>Ophiostoma</taxon>
    </lineage>
</organism>
<keyword evidence="11" id="KW-0119">Carbohydrate metabolism</keyword>
<dbReference type="GO" id="GO:0004497">
    <property type="term" value="F:monooxygenase activity"/>
    <property type="evidence" value="ECO:0007669"/>
    <property type="project" value="UniProtKB-KW"/>
</dbReference>
<dbReference type="PANTHER" id="PTHR33353">
    <property type="entry name" value="PUTATIVE (AFU_ORTHOLOGUE AFUA_1G12560)-RELATED"/>
    <property type="match status" value="1"/>
</dbReference>
<evidence type="ECO:0000256" key="12">
    <source>
        <dbReference type="ARBA" id="ARBA00023326"/>
    </source>
</evidence>
<keyword evidence="4" id="KW-0479">Metal-binding</keyword>
<evidence type="ECO:0000259" key="17">
    <source>
        <dbReference type="Pfam" id="PF03443"/>
    </source>
</evidence>
<keyword evidence="6" id="KW-0136">Cellulose degradation</keyword>
<dbReference type="GO" id="GO:0030245">
    <property type="term" value="P:cellulose catabolic process"/>
    <property type="evidence" value="ECO:0007669"/>
    <property type="project" value="UniProtKB-KW"/>
</dbReference>
<dbReference type="InterPro" id="IPR049892">
    <property type="entry name" value="AA9"/>
</dbReference>
<evidence type="ECO:0000256" key="3">
    <source>
        <dbReference type="ARBA" id="ARBA00022525"/>
    </source>
</evidence>
<evidence type="ECO:0000256" key="6">
    <source>
        <dbReference type="ARBA" id="ARBA00023001"/>
    </source>
</evidence>
<evidence type="ECO:0000256" key="1">
    <source>
        <dbReference type="ARBA" id="ARBA00001973"/>
    </source>
</evidence>
<dbReference type="OrthoDB" id="5985073at2759"/>
<reference evidence="18 19" key="1">
    <citation type="journal article" date="2013" name="BMC Genomics">
        <title>The genome and transcriptome of the pine saprophyte Ophiostoma piceae, and a comparison with the bark beetle-associated pine pathogen Grosmannia clavigera.</title>
        <authorList>
            <person name="Haridas S."/>
            <person name="Wang Y."/>
            <person name="Lim L."/>
            <person name="Massoumi Alamouti S."/>
            <person name="Jackman S."/>
            <person name="Docking R."/>
            <person name="Robertson G."/>
            <person name="Birol I."/>
            <person name="Bohlmann J."/>
            <person name="Breuil C."/>
        </authorList>
    </citation>
    <scope>NUCLEOTIDE SEQUENCE [LARGE SCALE GENOMIC DNA]</scope>
    <source>
        <strain evidence="18 19">UAMH 11346</strain>
    </source>
</reference>
<dbReference type="EMBL" id="KE148146">
    <property type="protein sequence ID" value="EPE09983.1"/>
    <property type="molecule type" value="Genomic_DNA"/>
</dbReference>
<dbReference type="CDD" id="cd21175">
    <property type="entry name" value="LPMO_AA9"/>
    <property type="match status" value="1"/>
</dbReference>
<evidence type="ECO:0000256" key="10">
    <source>
        <dbReference type="ARBA" id="ARBA00023157"/>
    </source>
</evidence>
<dbReference type="EC" id="1.14.99.56" evidence="15"/>
<evidence type="ECO:0000256" key="9">
    <source>
        <dbReference type="ARBA" id="ARBA00023033"/>
    </source>
</evidence>
<comment type="similarity">
    <text evidence="13">Belongs to the polysaccharide monooxygenase AA9 family.</text>
</comment>
<sequence>MVTSKTTTLLLALAAFAPSANAHTTFTTLFVNGVDQGDGTCVRMPLDPPTATFPVQDLASSDMICGRDGLAAVQFTCAVPAANADKNTGALLTFEFRETPDISQANRGIDSSHKGPCSVYMKQLPLASGSGAQMDRSPSDGWFKIFEEGYDASTGQWCTDKLSASNGLLTVSLPAGLPAGSAYLVRPEILALHRAQVGDPQFYVGCAQIYLEPPTEDTATASQSQNQRSLLAIPSEYKVSIPGYVKAGDPSVSFNIYEPVYPYPIPGPPVFTPDLSNTKKESAATVSSTDNLLAAGIELVPSTCLVKNANWCGVEVPSYSTEAGCWDASENCWQQEKACYDSAPPSGHANCAVWDQQKCTVIQAACAAGSFNGPPNQGQVLQGV</sequence>
<keyword evidence="19" id="KW-1185">Reference proteome</keyword>
<dbReference type="HOGENOM" id="CLU_031730_3_0_1"/>
<protein>
    <recommendedName>
        <fullName evidence="15">lytic cellulose monooxygenase (C4-dehydrogenating)</fullName>
        <ecNumber evidence="15">1.14.99.56</ecNumber>
    </recommendedName>
</protein>
<evidence type="ECO:0000256" key="2">
    <source>
        <dbReference type="ARBA" id="ARBA00004613"/>
    </source>
</evidence>
<evidence type="ECO:0000313" key="19">
    <source>
        <dbReference type="Proteomes" id="UP000016923"/>
    </source>
</evidence>
<comment type="subcellular location">
    <subcellularLocation>
        <location evidence="2">Secreted</location>
    </subcellularLocation>
</comment>
<evidence type="ECO:0000256" key="4">
    <source>
        <dbReference type="ARBA" id="ARBA00022723"/>
    </source>
</evidence>
<dbReference type="Proteomes" id="UP000016923">
    <property type="component" value="Unassembled WGS sequence"/>
</dbReference>
<gene>
    <name evidence="18" type="ORF">F503_05078</name>
</gene>
<dbReference type="VEuPathDB" id="FungiDB:F503_05078"/>
<evidence type="ECO:0000256" key="11">
    <source>
        <dbReference type="ARBA" id="ARBA00023277"/>
    </source>
</evidence>
<dbReference type="eggNOG" id="ENOG502SM9C">
    <property type="taxonomic scope" value="Eukaryota"/>
</dbReference>
<keyword evidence="3" id="KW-0964">Secreted</keyword>
<evidence type="ECO:0000256" key="16">
    <source>
        <dbReference type="SAM" id="SignalP"/>
    </source>
</evidence>
<keyword evidence="12" id="KW-0624">Polysaccharide degradation</keyword>
<dbReference type="PANTHER" id="PTHR33353:SF32">
    <property type="entry name" value="ENDO-BETA-1,4-GLUCANASE D"/>
    <property type="match status" value="1"/>
</dbReference>
<keyword evidence="8" id="KW-0186">Copper</keyword>
<keyword evidence="10" id="KW-1015">Disulfide bond</keyword>
<proteinExistence type="inferred from homology"/>